<reference evidence="2 3" key="1">
    <citation type="journal article" date="2013" name="PLoS ONE">
        <title>The first genomic and proteomic characterization of a deep-sea sulfate reducer: insights into the piezophilic lifestyle of Desulfovibrio piezophilus.</title>
        <authorList>
            <person name="Pradel N."/>
            <person name="Ji B."/>
            <person name="Gimenez G."/>
            <person name="Talla E."/>
            <person name="Lenoble P."/>
            <person name="Garel M."/>
            <person name="Tamburini C."/>
            <person name="Fourquet P."/>
            <person name="Lebrun R."/>
            <person name="Bertin P."/>
            <person name="Denis Y."/>
            <person name="Pophillat M."/>
            <person name="Barbe V."/>
            <person name="Ollivier B."/>
            <person name="Dolla A."/>
        </authorList>
    </citation>
    <scope>NUCLEOTIDE SEQUENCE [LARGE SCALE GENOMIC DNA]</scope>
    <source>
        <strain evidence="3">DSM 10523 / SB164P1</strain>
    </source>
</reference>
<dbReference type="Proteomes" id="UP000011724">
    <property type="component" value="Chromosome"/>
</dbReference>
<feature type="transmembrane region" description="Helical" evidence="1">
    <location>
        <begin position="68"/>
        <end position="90"/>
    </location>
</feature>
<keyword evidence="1" id="KW-0472">Membrane</keyword>
<keyword evidence="1" id="KW-1133">Transmembrane helix</keyword>
<dbReference type="BioCyc" id="DPIE1322246:BN4_RS07085-MONOMER"/>
<feature type="transmembrane region" description="Helical" evidence="1">
    <location>
        <begin position="39"/>
        <end position="62"/>
    </location>
</feature>
<dbReference type="HOGENOM" id="CLU_113233_0_0_7"/>
<keyword evidence="1" id="KW-0812">Transmembrane</keyword>
<protein>
    <submittedName>
        <fullName evidence="2">Uncharacterized protein</fullName>
    </submittedName>
</protein>
<dbReference type="STRING" id="1322246.BN4_11410"/>
<proteinExistence type="predicted"/>
<evidence type="ECO:0000256" key="1">
    <source>
        <dbReference type="SAM" id="Phobius"/>
    </source>
</evidence>
<gene>
    <name evidence="2" type="ordered locus">BN4_11410</name>
</gene>
<dbReference type="RefSeq" id="WP_015414691.1">
    <property type="nucleotide sequence ID" value="NC_020409.1"/>
</dbReference>
<organism evidence="2 3">
    <name type="scientific">Pseudodesulfovibrio piezophilus (strain DSM 21447 / JCM 15486 / C1TLV30)</name>
    <name type="common">Desulfovibrio piezophilus</name>
    <dbReference type="NCBI Taxonomy" id="1322246"/>
    <lineage>
        <taxon>Bacteria</taxon>
        <taxon>Pseudomonadati</taxon>
        <taxon>Thermodesulfobacteriota</taxon>
        <taxon>Desulfovibrionia</taxon>
        <taxon>Desulfovibrionales</taxon>
        <taxon>Desulfovibrionaceae</taxon>
    </lineage>
</organism>
<dbReference type="PATRIC" id="fig|879567.3.peg.1469"/>
<name>M1WLY0_PSEP2</name>
<dbReference type="EMBL" id="FO203427">
    <property type="protein sequence ID" value="CCH48645.1"/>
    <property type="molecule type" value="Genomic_DNA"/>
</dbReference>
<dbReference type="eggNOG" id="ENOG502ZBPZ">
    <property type="taxonomic scope" value="Bacteria"/>
</dbReference>
<accession>M1WLY0</accession>
<sequence length="183" mass="20644">MFELYGGFDLHNVLGYQGFMMGERIMAGFRFAKAAPWPYVTGVGALFTALLFKGMGVSLWIQGNPFQASLFALWGFGWLGIAGFAFADGISRHREYRRIKAMLLKFGYSERIFEPLASSRCQRDAALFAADETGHGVSARAYFHLLGYRWYHVLPDKVVRNPFVFLCPDFLRSSFLPGKKKGS</sequence>
<reference evidence="3" key="2">
    <citation type="journal article" date="2013" name="Stand. Genomic Sci.">
        <title>Complete genome sequence of Desulfocapsa sulfexigens, a marine deltaproteobacterium specialized in disproportionating inorganic sulfur compounds.</title>
        <authorList>
            <person name="Finster K.W."/>
            <person name="Kjeldsen K.U."/>
            <person name="Kube M."/>
            <person name="Reinhardt R."/>
            <person name="Mussmann M."/>
            <person name="Amann R."/>
            <person name="Schreiber L."/>
        </authorList>
    </citation>
    <scope>NUCLEOTIDE SEQUENCE [LARGE SCALE GENOMIC DNA]</scope>
    <source>
        <strain evidence="3">DSM 10523 / SB164P1</strain>
    </source>
</reference>
<dbReference type="AlphaFoldDB" id="M1WLY0"/>
<evidence type="ECO:0000313" key="3">
    <source>
        <dbReference type="Proteomes" id="UP000011724"/>
    </source>
</evidence>
<evidence type="ECO:0000313" key="2">
    <source>
        <dbReference type="EMBL" id="CCH48645.1"/>
    </source>
</evidence>
<dbReference type="KEGG" id="dpi:BN4_11410"/>
<keyword evidence="3" id="KW-1185">Reference proteome</keyword>